<feature type="compositionally biased region" description="Polar residues" evidence="1">
    <location>
        <begin position="143"/>
        <end position="156"/>
    </location>
</feature>
<dbReference type="KEGG" id="dvi:6624588"/>
<accession>B4LDM1</accession>
<dbReference type="PhylomeDB" id="B4LDM1"/>
<dbReference type="InParanoid" id="B4LDM1"/>
<evidence type="ECO:0000256" key="1">
    <source>
        <dbReference type="SAM" id="MobiDB-lite"/>
    </source>
</evidence>
<keyword evidence="3" id="KW-1185">Reference proteome</keyword>
<sequence length="261" mass="29575">MNTTSSVHNFERNFAPGGTSTPVHNTLSPLHKALIEYATTSARLLFIQDPAVYADFHSTNEAFNEYTSMELCEIMLNSVLPKVHTYPLTATIKKRLKLVQLHPCFQRTPQGYQYTPQRLGAHFVLQPKCDFSLPEQLPKLLRSQGNRPGRASSQKHALTGSRDASHTMLVGSDKVPHVGRKFQLSYDIAALLSPMLSSHSEYSVSELHNVTKIKKRLQSAKHSFQATGNMSPYRNNLQQLINNMLMFDMVKKRLYRSLFNL</sequence>
<reference evidence="2 3" key="1">
    <citation type="journal article" date="2007" name="Nature">
        <title>Evolution of genes and genomes on the Drosophila phylogeny.</title>
        <authorList>
            <consortium name="Drosophila 12 Genomes Consortium"/>
            <person name="Clark A.G."/>
            <person name="Eisen M.B."/>
            <person name="Smith D.R."/>
            <person name="Bergman C.M."/>
            <person name="Oliver B."/>
            <person name="Markow T.A."/>
            <person name="Kaufman T.C."/>
            <person name="Kellis M."/>
            <person name="Gelbart W."/>
            <person name="Iyer V.N."/>
            <person name="Pollard D.A."/>
            <person name="Sackton T.B."/>
            <person name="Larracuente A.M."/>
            <person name="Singh N.D."/>
            <person name="Abad J.P."/>
            <person name="Abt D.N."/>
            <person name="Adryan B."/>
            <person name="Aguade M."/>
            <person name="Akashi H."/>
            <person name="Anderson W.W."/>
            <person name="Aquadro C.F."/>
            <person name="Ardell D.H."/>
            <person name="Arguello R."/>
            <person name="Artieri C.G."/>
            <person name="Barbash D.A."/>
            <person name="Barker D."/>
            <person name="Barsanti P."/>
            <person name="Batterham P."/>
            <person name="Batzoglou S."/>
            <person name="Begun D."/>
            <person name="Bhutkar A."/>
            <person name="Blanco E."/>
            <person name="Bosak S.A."/>
            <person name="Bradley R.K."/>
            <person name="Brand A.D."/>
            <person name="Brent M.R."/>
            <person name="Brooks A.N."/>
            <person name="Brown R.H."/>
            <person name="Butlin R.K."/>
            <person name="Caggese C."/>
            <person name="Calvi B.R."/>
            <person name="Bernardo de Carvalho A."/>
            <person name="Caspi A."/>
            <person name="Castrezana S."/>
            <person name="Celniker S.E."/>
            <person name="Chang J.L."/>
            <person name="Chapple C."/>
            <person name="Chatterji S."/>
            <person name="Chinwalla A."/>
            <person name="Civetta A."/>
            <person name="Clifton S.W."/>
            <person name="Comeron J.M."/>
            <person name="Costello J.C."/>
            <person name="Coyne J.A."/>
            <person name="Daub J."/>
            <person name="David R.G."/>
            <person name="Delcher A.L."/>
            <person name="Delehaunty K."/>
            <person name="Do C.B."/>
            <person name="Ebling H."/>
            <person name="Edwards K."/>
            <person name="Eickbush T."/>
            <person name="Evans J.D."/>
            <person name="Filipski A."/>
            <person name="Findeiss S."/>
            <person name="Freyhult E."/>
            <person name="Fulton L."/>
            <person name="Fulton R."/>
            <person name="Garcia A.C."/>
            <person name="Gardiner A."/>
            <person name="Garfield D.A."/>
            <person name="Garvin B.E."/>
            <person name="Gibson G."/>
            <person name="Gilbert D."/>
            <person name="Gnerre S."/>
            <person name="Godfrey J."/>
            <person name="Good R."/>
            <person name="Gotea V."/>
            <person name="Gravely B."/>
            <person name="Greenberg A.J."/>
            <person name="Griffiths-Jones S."/>
            <person name="Gross S."/>
            <person name="Guigo R."/>
            <person name="Gustafson E.A."/>
            <person name="Haerty W."/>
            <person name="Hahn M.W."/>
            <person name="Halligan D.L."/>
            <person name="Halpern A.L."/>
            <person name="Halter G.M."/>
            <person name="Han M.V."/>
            <person name="Heger A."/>
            <person name="Hillier L."/>
            <person name="Hinrichs A.S."/>
            <person name="Holmes I."/>
            <person name="Hoskins R.A."/>
            <person name="Hubisz M.J."/>
            <person name="Hultmark D."/>
            <person name="Huntley M.A."/>
            <person name="Jaffe D.B."/>
            <person name="Jagadeeshan S."/>
            <person name="Jeck W.R."/>
            <person name="Johnson J."/>
            <person name="Jones C.D."/>
            <person name="Jordan W.C."/>
            <person name="Karpen G.H."/>
            <person name="Kataoka E."/>
            <person name="Keightley P.D."/>
            <person name="Kheradpour P."/>
            <person name="Kirkness E.F."/>
            <person name="Koerich L.B."/>
            <person name="Kristiansen K."/>
            <person name="Kudrna D."/>
            <person name="Kulathinal R.J."/>
            <person name="Kumar S."/>
            <person name="Kwok R."/>
            <person name="Lander E."/>
            <person name="Langley C.H."/>
            <person name="Lapoint R."/>
            <person name="Lazzaro B.P."/>
            <person name="Lee S.J."/>
            <person name="Levesque L."/>
            <person name="Li R."/>
            <person name="Lin C.F."/>
            <person name="Lin M.F."/>
            <person name="Lindblad-Toh K."/>
            <person name="Llopart A."/>
            <person name="Long M."/>
            <person name="Low L."/>
            <person name="Lozovsky E."/>
            <person name="Lu J."/>
            <person name="Luo M."/>
            <person name="Machado C.A."/>
            <person name="Makalowski W."/>
            <person name="Marzo M."/>
            <person name="Matsuda M."/>
            <person name="Matzkin L."/>
            <person name="McAllister B."/>
            <person name="McBride C.S."/>
            <person name="McKernan B."/>
            <person name="McKernan K."/>
            <person name="Mendez-Lago M."/>
            <person name="Minx P."/>
            <person name="Mollenhauer M.U."/>
            <person name="Montooth K."/>
            <person name="Mount S.M."/>
            <person name="Mu X."/>
            <person name="Myers E."/>
            <person name="Negre B."/>
            <person name="Newfeld S."/>
            <person name="Nielsen R."/>
            <person name="Noor M.A."/>
            <person name="O'Grady P."/>
            <person name="Pachter L."/>
            <person name="Papaceit M."/>
            <person name="Parisi M.J."/>
            <person name="Parisi M."/>
            <person name="Parts L."/>
            <person name="Pedersen J.S."/>
            <person name="Pesole G."/>
            <person name="Phillippy A.M."/>
            <person name="Ponting C.P."/>
            <person name="Pop M."/>
            <person name="Porcelli D."/>
            <person name="Powell J.R."/>
            <person name="Prohaska S."/>
            <person name="Pruitt K."/>
            <person name="Puig M."/>
            <person name="Quesneville H."/>
            <person name="Ram K.R."/>
            <person name="Rand D."/>
            <person name="Rasmussen M.D."/>
            <person name="Reed L.K."/>
            <person name="Reenan R."/>
            <person name="Reily A."/>
            <person name="Remington K.A."/>
            <person name="Rieger T.T."/>
            <person name="Ritchie M.G."/>
            <person name="Robin C."/>
            <person name="Rogers Y.H."/>
            <person name="Rohde C."/>
            <person name="Rozas J."/>
            <person name="Rubenfield M.J."/>
            <person name="Ruiz A."/>
            <person name="Russo S."/>
            <person name="Salzberg S.L."/>
            <person name="Sanchez-Gracia A."/>
            <person name="Saranga D.J."/>
            <person name="Sato H."/>
            <person name="Schaeffer S.W."/>
            <person name="Schatz M.C."/>
            <person name="Schlenke T."/>
            <person name="Schwartz R."/>
            <person name="Segarra C."/>
            <person name="Singh R.S."/>
            <person name="Sirot L."/>
            <person name="Sirota M."/>
            <person name="Sisneros N.B."/>
            <person name="Smith C.D."/>
            <person name="Smith T.F."/>
            <person name="Spieth J."/>
            <person name="Stage D.E."/>
            <person name="Stark A."/>
            <person name="Stephan W."/>
            <person name="Strausberg R.L."/>
            <person name="Strempel S."/>
            <person name="Sturgill D."/>
            <person name="Sutton G."/>
            <person name="Sutton G.G."/>
            <person name="Tao W."/>
            <person name="Teichmann S."/>
            <person name="Tobari Y.N."/>
            <person name="Tomimura Y."/>
            <person name="Tsolas J.M."/>
            <person name="Valente V.L."/>
            <person name="Venter E."/>
            <person name="Venter J.C."/>
            <person name="Vicario S."/>
            <person name="Vieira F.G."/>
            <person name="Vilella A.J."/>
            <person name="Villasante A."/>
            <person name="Walenz B."/>
            <person name="Wang J."/>
            <person name="Wasserman M."/>
            <person name="Watts T."/>
            <person name="Wilson D."/>
            <person name="Wilson R.K."/>
            <person name="Wing R.A."/>
            <person name="Wolfner M.F."/>
            <person name="Wong A."/>
            <person name="Wong G.K."/>
            <person name="Wu C.I."/>
            <person name="Wu G."/>
            <person name="Yamamoto D."/>
            <person name="Yang H.P."/>
            <person name="Yang S.P."/>
            <person name="Yorke J.A."/>
            <person name="Yoshida K."/>
            <person name="Zdobnov E."/>
            <person name="Zhang P."/>
            <person name="Zhang Y."/>
            <person name="Zimin A.V."/>
            <person name="Baldwin J."/>
            <person name="Abdouelleil A."/>
            <person name="Abdulkadir J."/>
            <person name="Abebe A."/>
            <person name="Abera B."/>
            <person name="Abreu J."/>
            <person name="Acer S.C."/>
            <person name="Aftuck L."/>
            <person name="Alexander A."/>
            <person name="An P."/>
            <person name="Anderson E."/>
            <person name="Anderson S."/>
            <person name="Arachi H."/>
            <person name="Azer M."/>
            <person name="Bachantsang P."/>
            <person name="Barry A."/>
            <person name="Bayul T."/>
            <person name="Berlin A."/>
            <person name="Bessette D."/>
            <person name="Bloom T."/>
            <person name="Blye J."/>
            <person name="Boguslavskiy L."/>
            <person name="Bonnet C."/>
            <person name="Boukhgalter B."/>
            <person name="Bourzgui I."/>
            <person name="Brown A."/>
            <person name="Cahill P."/>
            <person name="Channer S."/>
            <person name="Cheshatsang Y."/>
            <person name="Chuda L."/>
            <person name="Citroen M."/>
            <person name="Collymore A."/>
            <person name="Cooke P."/>
            <person name="Costello M."/>
            <person name="D'Aco K."/>
            <person name="Daza R."/>
            <person name="De Haan G."/>
            <person name="DeGray S."/>
            <person name="DeMaso C."/>
            <person name="Dhargay N."/>
            <person name="Dooley K."/>
            <person name="Dooley E."/>
            <person name="Doricent M."/>
            <person name="Dorje P."/>
            <person name="Dorjee K."/>
            <person name="Dupes A."/>
            <person name="Elong R."/>
            <person name="Falk J."/>
            <person name="Farina A."/>
            <person name="Faro S."/>
            <person name="Ferguson D."/>
            <person name="Fisher S."/>
            <person name="Foley C.D."/>
            <person name="Franke A."/>
            <person name="Friedrich D."/>
            <person name="Gadbois L."/>
            <person name="Gearin G."/>
            <person name="Gearin C.R."/>
            <person name="Giannoukos G."/>
            <person name="Goode T."/>
            <person name="Graham J."/>
            <person name="Grandbois E."/>
            <person name="Grewal S."/>
            <person name="Gyaltsen K."/>
            <person name="Hafez N."/>
            <person name="Hagos B."/>
            <person name="Hall J."/>
            <person name="Henson C."/>
            <person name="Hollinger A."/>
            <person name="Honan T."/>
            <person name="Huard M.D."/>
            <person name="Hughes L."/>
            <person name="Hurhula B."/>
            <person name="Husby M.E."/>
            <person name="Kamat A."/>
            <person name="Kanga B."/>
            <person name="Kashin S."/>
            <person name="Khazanovich D."/>
            <person name="Kisner P."/>
            <person name="Lance K."/>
            <person name="Lara M."/>
            <person name="Lee W."/>
            <person name="Lennon N."/>
            <person name="Letendre F."/>
            <person name="LeVine R."/>
            <person name="Lipovsky A."/>
            <person name="Liu X."/>
            <person name="Liu J."/>
            <person name="Liu S."/>
            <person name="Lokyitsang T."/>
            <person name="Lokyitsang Y."/>
            <person name="Lubonja R."/>
            <person name="Lui A."/>
            <person name="MacDonald P."/>
            <person name="Magnisalis V."/>
            <person name="Maru K."/>
            <person name="Matthews C."/>
            <person name="McCusker W."/>
            <person name="McDonough S."/>
            <person name="Mehta T."/>
            <person name="Meldrim J."/>
            <person name="Meneus L."/>
            <person name="Mihai O."/>
            <person name="Mihalev A."/>
            <person name="Mihova T."/>
            <person name="Mittelman R."/>
            <person name="Mlenga V."/>
            <person name="Montmayeur A."/>
            <person name="Mulrain L."/>
            <person name="Navidi A."/>
            <person name="Naylor J."/>
            <person name="Negash T."/>
            <person name="Nguyen T."/>
            <person name="Nguyen N."/>
            <person name="Nicol R."/>
            <person name="Norbu C."/>
            <person name="Norbu N."/>
            <person name="Novod N."/>
            <person name="O'Neill B."/>
            <person name="Osman S."/>
            <person name="Markiewicz E."/>
            <person name="Oyono O.L."/>
            <person name="Patti C."/>
            <person name="Phunkhang P."/>
            <person name="Pierre F."/>
            <person name="Priest M."/>
            <person name="Raghuraman S."/>
            <person name="Rege F."/>
            <person name="Reyes R."/>
            <person name="Rise C."/>
            <person name="Rogov P."/>
            <person name="Ross K."/>
            <person name="Ryan E."/>
            <person name="Settipalli S."/>
            <person name="Shea T."/>
            <person name="Sherpa N."/>
            <person name="Shi L."/>
            <person name="Shih D."/>
            <person name="Sparrow T."/>
            <person name="Spaulding J."/>
            <person name="Stalker J."/>
            <person name="Stange-Thomann N."/>
            <person name="Stavropoulos S."/>
            <person name="Stone C."/>
            <person name="Strader C."/>
            <person name="Tesfaye S."/>
            <person name="Thomson T."/>
            <person name="Thoulutsang Y."/>
            <person name="Thoulutsang D."/>
            <person name="Topham K."/>
            <person name="Topping I."/>
            <person name="Tsamla T."/>
            <person name="Vassiliev H."/>
            <person name="Vo A."/>
            <person name="Wangchuk T."/>
            <person name="Wangdi T."/>
            <person name="Weiand M."/>
            <person name="Wilkinson J."/>
            <person name="Wilson A."/>
            <person name="Yadav S."/>
            <person name="Young G."/>
            <person name="Yu Q."/>
            <person name="Zembek L."/>
            <person name="Zhong D."/>
            <person name="Zimmer A."/>
            <person name="Zwirko Z."/>
            <person name="Jaffe D.B."/>
            <person name="Alvarez P."/>
            <person name="Brockman W."/>
            <person name="Butler J."/>
            <person name="Chin C."/>
            <person name="Gnerre S."/>
            <person name="Grabherr M."/>
            <person name="Kleber M."/>
            <person name="Mauceli E."/>
            <person name="MacCallum I."/>
        </authorList>
    </citation>
    <scope>NUCLEOTIDE SEQUENCE [LARGE SCALE GENOMIC DNA]</scope>
    <source>
        <strain evidence="3">Tucson 15010-1051.87</strain>
    </source>
</reference>
<evidence type="ECO:0000313" key="2">
    <source>
        <dbReference type="EMBL" id="EDW69982.1"/>
    </source>
</evidence>
<dbReference type="EMBL" id="CH940647">
    <property type="protein sequence ID" value="EDW69982.1"/>
    <property type="molecule type" value="Genomic_DNA"/>
</dbReference>
<gene>
    <name evidence="2" type="primary">Dvir\GJ11815</name>
    <name evidence="2" type="ORF">Dvir_GJ11815</name>
</gene>
<dbReference type="eggNOG" id="ENOG502T88C">
    <property type="taxonomic scope" value="Eukaryota"/>
</dbReference>
<name>B4LDM1_DROVI</name>
<protein>
    <submittedName>
        <fullName evidence="2">Uncharacterized protein</fullName>
    </submittedName>
</protein>
<dbReference type="AlphaFoldDB" id="B4LDM1"/>
<dbReference type="OrthoDB" id="8003490at2759"/>
<organism evidence="2 3">
    <name type="scientific">Drosophila virilis</name>
    <name type="common">Fruit fly</name>
    <dbReference type="NCBI Taxonomy" id="7244"/>
    <lineage>
        <taxon>Eukaryota</taxon>
        <taxon>Metazoa</taxon>
        <taxon>Ecdysozoa</taxon>
        <taxon>Arthropoda</taxon>
        <taxon>Hexapoda</taxon>
        <taxon>Insecta</taxon>
        <taxon>Pterygota</taxon>
        <taxon>Neoptera</taxon>
        <taxon>Endopterygota</taxon>
        <taxon>Diptera</taxon>
        <taxon>Brachycera</taxon>
        <taxon>Muscomorpha</taxon>
        <taxon>Ephydroidea</taxon>
        <taxon>Drosophilidae</taxon>
        <taxon>Drosophila</taxon>
    </lineage>
</organism>
<dbReference type="HOGENOM" id="CLU_1066623_0_0_1"/>
<dbReference type="Proteomes" id="UP000008792">
    <property type="component" value="Unassembled WGS sequence"/>
</dbReference>
<proteinExistence type="predicted"/>
<dbReference type="OMA" id="YQYTPDC"/>
<feature type="region of interest" description="Disordered" evidence="1">
    <location>
        <begin position="142"/>
        <end position="165"/>
    </location>
</feature>
<evidence type="ECO:0000313" key="3">
    <source>
        <dbReference type="Proteomes" id="UP000008792"/>
    </source>
</evidence>